<organism evidence="3">
    <name type="scientific">Thiomonas intermedia (strain K12)</name>
    <name type="common">Thiobacillus intermedius</name>
    <dbReference type="NCBI Taxonomy" id="75379"/>
    <lineage>
        <taxon>Bacteria</taxon>
        <taxon>Pseudomonadati</taxon>
        <taxon>Pseudomonadota</taxon>
        <taxon>Betaproteobacteria</taxon>
        <taxon>Burkholderiales</taxon>
        <taxon>Thiomonas</taxon>
    </lineage>
</organism>
<gene>
    <name evidence="3" type="ordered locus">Tint_2434</name>
</gene>
<dbReference type="InterPro" id="IPR050563">
    <property type="entry name" value="4-hydroxybenzoyl-CoA_TE"/>
</dbReference>
<name>D5X4W9_THIK1</name>
<dbReference type="CDD" id="cd00586">
    <property type="entry name" value="4HBT"/>
    <property type="match status" value="1"/>
</dbReference>
<evidence type="ECO:0000256" key="1">
    <source>
        <dbReference type="ARBA" id="ARBA00005953"/>
    </source>
</evidence>
<evidence type="ECO:0000313" key="3">
    <source>
        <dbReference type="EMBL" id="ADG31783.1"/>
    </source>
</evidence>
<dbReference type="NCBIfam" id="TIGR00051">
    <property type="entry name" value="YbgC/FadM family acyl-CoA thioesterase"/>
    <property type="match status" value="1"/>
</dbReference>
<accession>D5X4W9</accession>
<proteinExistence type="inferred from homology"/>
<protein>
    <submittedName>
        <fullName evidence="3">Tol-pal system-associated acyl-CoA thioesterase</fullName>
    </submittedName>
</protein>
<dbReference type="PANTHER" id="PTHR31793:SF37">
    <property type="entry name" value="ACYL-COA THIOESTER HYDROLASE YBGC"/>
    <property type="match status" value="1"/>
</dbReference>
<dbReference type="EMBL" id="CP002021">
    <property type="protein sequence ID" value="ADG31783.1"/>
    <property type="molecule type" value="Genomic_DNA"/>
</dbReference>
<dbReference type="AlphaFoldDB" id="D5X4W9"/>
<dbReference type="GO" id="GO:0047617">
    <property type="term" value="F:fatty acyl-CoA hydrolase activity"/>
    <property type="evidence" value="ECO:0007669"/>
    <property type="project" value="TreeGrafter"/>
</dbReference>
<dbReference type="InterPro" id="IPR029069">
    <property type="entry name" value="HotDog_dom_sf"/>
</dbReference>
<dbReference type="InterPro" id="IPR006684">
    <property type="entry name" value="YbgC/YbaW"/>
</dbReference>
<dbReference type="HOGENOM" id="CLU_101141_7_1_4"/>
<reference evidence="3" key="1">
    <citation type="submission" date="2010-04" db="EMBL/GenBank/DDBJ databases">
        <title>Complete sequence of Thiomonas intermedia K12.</title>
        <authorList>
            <consortium name="US DOE Joint Genome Institute"/>
            <person name="Lucas S."/>
            <person name="Copeland A."/>
            <person name="Lapidus A."/>
            <person name="Cheng J.-F."/>
            <person name="Bruce D."/>
            <person name="Goodwin L."/>
            <person name="Pitluck S."/>
            <person name="Davenport K."/>
            <person name="Detter J.C."/>
            <person name="Han C."/>
            <person name="Tapia R."/>
            <person name="Land M."/>
            <person name="Hauser L."/>
            <person name="Kyrpides N."/>
            <person name="Ovchinnikova G."/>
            <person name="Kerfeld C.A."/>
            <person name="Cannon G.C."/>
            <person name="Heinhorst S."/>
            <person name="Woyke T."/>
        </authorList>
    </citation>
    <scope>NUCLEOTIDE SEQUENCE [LARGE SCALE GENOMIC DNA]</scope>
    <source>
        <strain evidence="3">K12</strain>
    </source>
</reference>
<dbReference type="eggNOG" id="COG0824">
    <property type="taxonomic scope" value="Bacteria"/>
</dbReference>
<dbReference type="NCBIfam" id="TIGR02799">
    <property type="entry name" value="thio_ybgC"/>
    <property type="match status" value="1"/>
</dbReference>
<dbReference type="PIRSF" id="PIRSF003230">
    <property type="entry name" value="YbgC"/>
    <property type="match status" value="1"/>
</dbReference>
<dbReference type="FunFam" id="3.10.129.10:FF:000004">
    <property type="entry name" value="Tol-pal system-associated acyl-CoA thioesterase"/>
    <property type="match status" value="1"/>
</dbReference>
<dbReference type="STRING" id="75379.Tint_2434"/>
<dbReference type="Gene3D" id="3.10.129.10">
    <property type="entry name" value="Hotdog Thioesterase"/>
    <property type="match status" value="1"/>
</dbReference>
<dbReference type="InterPro" id="IPR014166">
    <property type="entry name" value="Tol-Pal_acyl-CoA_thioesterase"/>
</dbReference>
<dbReference type="SUPFAM" id="SSF54637">
    <property type="entry name" value="Thioesterase/thiol ester dehydrase-isomerase"/>
    <property type="match status" value="1"/>
</dbReference>
<dbReference type="BioCyc" id="TINT75379:TINT_RS12185-MONOMER"/>
<dbReference type="PANTHER" id="PTHR31793">
    <property type="entry name" value="4-HYDROXYBENZOYL-COA THIOESTERASE FAMILY MEMBER"/>
    <property type="match status" value="1"/>
</dbReference>
<keyword evidence="2" id="KW-0378">Hydrolase</keyword>
<comment type="similarity">
    <text evidence="1">Belongs to the 4-hydroxybenzoyl-CoA thioesterase family.</text>
</comment>
<evidence type="ECO:0000256" key="2">
    <source>
        <dbReference type="ARBA" id="ARBA00022801"/>
    </source>
</evidence>
<dbReference type="Pfam" id="PF13279">
    <property type="entry name" value="4HBT_2"/>
    <property type="match status" value="1"/>
</dbReference>
<sequence>MNSTARSSAQPPCLAVFHWPVRVYWEDTDAGGIVYYANYLKFFERSRTEWLRSLGLAQSELAAQSGLVFVVADVHLRYAAPAKLDDALQIQLRLQDIGSASLTVAQQAWRCDASGAPAALLCEATVRVGCVAAATLRPSRIPRVVFDRVTRWAAPASPAP</sequence>
<dbReference type="KEGG" id="tin:Tint_2434"/>